<feature type="signal peptide" evidence="2">
    <location>
        <begin position="1"/>
        <end position="25"/>
    </location>
</feature>
<dbReference type="InterPro" id="IPR023996">
    <property type="entry name" value="TonB-dep_OMP_SusC/RagA"/>
</dbReference>
<dbReference type="GO" id="GO:0009279">
    <property type="term" value="C:cell outer membrane"/>
    <property type="evidence" value="ECO:0007669"/>
    <property type="project" value="UniProtKB-SubCell"/>
</dbReference>
<dbReference type="EMBL" id="QWDN01000003">
    <property type="protein sequence ID" value="TEB44437.1"/>
    <property type="molecule type" value="Genomic_DNA"/>
</dbReference>
<dbReference type="Gene3D" id="2.60.40.1120">
    <property type="entry name" value="Carboxypeptidase-like, regulatory domain"/>
    <property type="match status" value="1"/>
</dbReference>
<evidence type="ECO:0000259" key="3">
    <source>
        <dbReference type="Pfam" id="PF07715"/>
    </source>
</evidence>
<dbReference type="InterPro" id="IPR023997">
    <property type="entry name" value="TonB-dep_OMP_SusC/RagA_CS"/>
</dbReference>
<keyword evidence="1" id="KW-1134">Transmembrane beta strand</keyword>
<evidence type="ECO:0000256" key="1">
    <source>
        <dbReference type="PROSITE-ProRule" id="PRU01360"/>
    </source>
</evidence>
<reference evidence="5 7" key="2">
    <citation type="journal article" date="2018" name="Syst. Appl. Microbiol.">
        <title>Flavobacterium circumlabens sp. nov. and Flavobacterium cupreum sp. nov., two psychrotrophic species isolated from Antarctic environmental samples.</title>
        <authorList>
            <person name="Kralova S."/>
            <person name="Busse H.J."/>
            <person name="Svec P."/>
            <person name="Maslanova I."/>
            <person name="Stankova E."/>
            <person name="Bartak M."/>
            <person name="Sedlacek I."/>
        </authorList>
    </citation>
    <scope>NUCLEOTIDE SEQUENCE [LARGE SCALE GENOMIC DNA]</scope>
    <source>
        <strain evidence="5 7">CCM 8828</strain>
    </source>
</reference>
<reference evidence="4" key="3">
    <citation type="submission" date="2019-03" db="EMBL/GenBank/DDBJ databases">
        <authorList>
            <person name="Whitman W."/>
            <person name="Huntemann M."/>
            <person name="Clum A."/>
            <person name="Pillay M."/>
            <person name="Palaniappan K."/>
            <person name="Varghese N."/>
            <person name="Mikhailova N."/>
            <person name="Stamatis D."/>
            <person name="Reddy T."/>
            <person name="Daum C."/>
            <person name="Shapiro N."/>
            <person name="Ivanova N."/>
            <person name="Kyrpides N."/>
            <person name="Woyke T."/>
        </authorList>
    </citation>
    <scope>NUCLEOTIDE SEQUENCE</scope>
    <source>
        <strain evidence="4">P5626</strain>
    </source>
</reference>
<comment type="subcellular location">
    <subcellularLocation>
        <location evidence="1">Cell outer membrane</location>
        <topology evidence="1">Multi-pass membrane protein</topology>
    </subcellularLocation>
</comment>
<dbReference type="SUPFAM" id="SSF49464">
    <property type="entry name" value="Carboxypeptidase regulatory domain-like"/>
    <property type="match status" value="1"/>
</dbReference>
<dbReference type="InterPro" id="IPR039426">
    <property type="entry name" value="TonB-dep_rcpt-like"/>
</dbReference>
<dbReference type="PROSITE" id="PS52016">
    <property type="entry name" value="TONB_DEPENDENT_REC_3"/>
    <property type="match status" value="1"/>
</dbReference>
<name>A0A4Y7UDC7_9FLAO</name>
<keyword evidence="1" id="KW-0813">Transport</keyword>
<proteinExistence type="inferred from homology"/>
<sequence>MKIVFCKINYLVMTLSVFSLVPEIAANNVGAIKGNSSKTTEVTAEIGNGLNVSRPAAEDYCITLIPIEGNSSNETFDLNDSDLGLKNIVVKGKVIDPATGLGIPGVTVLIKGTQKAVSTDFEGTFQIDVDNSNAILIFSFIGYDTIEAAVGNKTLLNISLQPSNTTLSEVIVVGFGKQKKINATGAISTLSGEALTQSPVANISNSLVGRVSGVFATQGGGEPGNDASKIRIRGVGTFTGNTDPLYLVDGMQVDNINNIDPNEIESITVLKDASSTAVYGIRGANGVLIVTTKRGKTGPPKISYTFNIGVNKFTDMREGMNSADYASNFNRALENDSFVTGAVYVPKFTEAQIELYRNGSDPVFYPNKNWPDEMFSKNSTQTRHNLQLSGGSLKTKYLVSLGYFSQEGLFKDTKDIVDAFSPQSTFKRYNLRSNFDFIITDRLKMKIDLSSQTEARTGNNASNTERVIGDIFRASPLSSPGIIDGKIVNLTTVENNPYTSLLLPNNAGGLKRSYRNYFNGLIRFDYDLGFITKGLSAQANIGVRTYNDQTVTNARTLVTYLAVRQTPPATGINFIPSRDEASQFNFAQTRNFYRQITAETALNYSRSFGKHNVKGLLLYNEQKTFDPDLAFDIPKGYQSYVGRAEYNYDSRYLAEFNIGYTGTENFAEDQRFGYFPAFSLGWVVSQESFFPKDAFVSFLKIRGSYGEGGNDNIGGNRFLYRPTSYSTFPNAYYFGNIGSTLATTQGVREGATGNPDVTWERSVKRNIGVELNVLDNKIKFNGDLFDEYRDGILAATQTISSISGLEQPFTNLGIMANKGFEAEISYSDKIGQVGFSISGNYSFARNKILYQDEIPREFDYQRRTGQSTGQFFGLVAEGLFNTWDEVNAPDRPIYSFANNKIQPGDIRYKDVNQDGVIDYDDSVPIGYSRIPESTFGVTLRADYKGFDATVLFQGVGNVSHEYTRFQRSTGFNQTPNEGSASYMNESWTQERYDAGLPINFPRFTTSANPNQEASSFWLADASYIRLKSVDVGYNFKGSFLKKIRITSLRFYVNANNLFTWSKMLPGIDPENVSAVSPNEEPYPLTRTINTGFNINF</sequence>
<evidence type="ECO:0000313" key="4">
    <source>
        <dbReference type="EMBL" id="TCN59041.1"/>
    </source>
</evidence>
<dbReference type="Pfam" id="PF07715">
    <property type="entry name" value="Plug"/>
    <property type="match status" value="1"/>
</dbReference>
<keyword evidence="5" id="KW-0675">Receptor</keyword>
<dbReference type="NCBIfam" id="TIGR04057">
    <property type="entry name" value="SusC_RagA_signa"/>
    <property type="match status" value="1"/>
</dbReference>
<dbReference type="Pfam" id="PF13715">
    <property type="entry name" value="CarbopepD_reg_2"/>
    <property type="match status" value="1"/>
</dbReference>
<reference evidence="4 6" key="1">
    <citation type="journal article" date="2015" name="Stand. Genomic Sci.">
        <title>Genomic Encyclopedia of Bacterial and Archaeal Type Strains, Phase III: the genomes of soil and plant-associated and newly described type strains.</title>
        <authorList>
            <person name="Whitman W.B."/>
            <person name="Woyke T."/>
            <person name="Klenk H.P."/>
            <person name="Zhou Y."/>
            <person name="Lilburn T.G."/>
            <person name="Beck B.J."/>
            <person name="De Vos P."/>
            <person name="Vandamme P."/>
            <person name="Eisen J.A."/>
            <person name="Garrity G."/>
            <person name="Hugenholtz P."/>
            <person name="Kyrpides N.C."/>
        </authorList>
    </citation>
    <scope>NUCLEOTIDE SEQUENCE [LARGE SCALE GENOMIC DNA]</scope>
    <source>
        <strain evidence="4 6">P5626</strain>
    </source>
</reference>
<evidence type="ECO:0000313" key="6">
    <source>
        <dbReference type="Proteomes" id="UP000295270"/>
    </source>
</evidence>
<keyword evidence="1" id="KW-0812">Transmembrane</keyword>
<evidence type="ECO:0000313" key="5">
    <source>
        <dbReference type="EMBL" id="TEB44437.1"/>
    </source>
</evidence>
<dbReference type="AlphaFoldDB" id="A0A4Y7UDC7"/>
<keyword evidence="1" id="KW-0472">Membrane</keyword>
<keyword evidence="2" id="KW-0732">Signal</keyword>
<dbReference type="SUPFAM" id="SSF56935">
    <property type="entry name" value="Porins"/>
    <property type="match status" value="1"/>
</dbReference>
<dbReference type="InterPro" id="IPR037066">
    <property type="entry name" value="Plug_dom_sf"/>
</dbReference>
<evidence type="ECO:0000313" key="7">
    <source>
        <dbReference type="Proteomes" id="UP000298340"/>
    </source>
</evidence>
<dbReference type="NCBIfam" id="TIGR04056">
    <property type="entry name" value="OMP_RagA_SusC"/>
    <property type="match status" value="1"/>
</dbReference>
<dbReference type="RefSeq" id="WP_132035326.1">
    <property type="nucleotide sequence ID" value="NZ_QWDN01000003.1"/>
</dbReference>
<keyword evidence="1" id="KW-0998">Cell outer membrane</keyword>
<accession>A0A4Y7UDC7</accession>
<comment type="caution">
    <text evidence="5">The sequence shown here is derived from an EMBL/GenBank/DDBJ whole genome shotgun (WGS) entry which is preliminary data.</text>
</comment>
<dbReference type="OrthoDB" id="9768177at2"/>
<dbReference type="EMBL" id="SLWA01000003">
    <property type="protein sequence ID" value="TCN59041.1"/>
    <property type="molecule type" value="Genomic_DNA"/>
</dbReference>
<dbReference type="Proteomes" id="UP000298340">
    <property type="component" value="Unassembled WGS sequence"/>
</dbReference>
<dbReference type="InterPro" id="IPR012910">
    <property type="entry name" value="Plug_dom"/>
</dbReference>
<organism evidence="5 7">
    <name type="scientific">Flavobacterium circumlabens</name>
    <dbReference type="NCBI Taxonomy" id="2133765"/>
    <lineage>
        <taxon>Bacteria</taxon>
        <taxon>Pseudomonadati</taxon>
        <taxon>Bacteroidota</taxon>
        <taxon>Flavobacteriia</taxon>
        <taxon>Flavobacteriales</taxon>
        <taxon>Flavobacteriaceae</taxon>
        <taxon>Flavobacterium</taxon>
    </lineage>
</organism>
<feature type="domain" description="TonB-dependent receptor plug" evidence="3">
    <location>
        <begin position="180"/>
        <end position="287"/>
    </location>
</feature>
<dbReference type="FunFam" id="2.170.130.10:FF:000003">
    <property type="entry name" value="SusC/RagA family TonB-linked outer membrane protein"/>
    <property type="match status" value="1"/>
</dbReference>
<feature type="chain" id="PRO_5043204594" evidence="2">
    <location>
        <begin position="26"/>
        <end position="1096"/>
    </location>
</feature>
<dbReference type="Proteomes" id="UP000295270">
    <property type="component" value="Unassembled WGS sequence"/>
</dbReference>
<protein>
    <submittedName>
        <fullName evidence="5">TonB-dependent receptor</fullName>
    </submittedName>
    <submittedName>
        <fullName evidence="4">TonB-linked SusC/RagA family outer membrane protein</fullName>
    </submittedName>
</protein>
<evidence type="ECO:0000256" key="2">
    <source>
        <dbReference type="SAM" id="SignalP"/>
    </source>
</evidence>
<dbReference type="InterPro" id="IPR008969">
    <property type="entry name" value="CarboxyPept-like_regulatory"/>
</dbReference>
<keyword evidence="6" id="KW-1185">Reference proteome</keyword>
<comment type="similarity">
    <text evidence="1">Belongs to the TonB-dependent receptor family.</text>
</comment>
<gene>
    <name evidence="5" type="ORF">D0809_11870</name>
    <name evidence="4" type="ORF">EV142_103490</name>
</gene>
<dbReference type="Gene3D" id="2.170.130.10">
    <property type="entry name" value="TonB-dependent receptor, plug domain"/>
    <property type="match status" value="1"/>
</dbReference>